<feature type="region of interest" description="Disordered" evidence="1">
    <location>
        <begin position="20"/>
        <end position="106"/>
    </location>
</feature>
<keyword evidence="3" id="KW-1185">Reference proteome</keyword>
<sequence>MITTSVRLAGVIRLKRSWNHQRTGPLSKTTYNPTGQINTTHPPQPSSRSTVDPRPHRHTACSISNPSIDFSQRKLESRLPAPATPSRAPIPQGRMHGDPEKSRTACRSRRFTPWRNIVHRGEDHRTEPCRTRRFTVPVLSRVDKLPQVPEL</sequence>
<reference evidence="2 3" key="1">
    <citation type="submission" date="2018-02" db="EMBL/GenBank/DDBJ databases">
        <title>The genomes of Aspergillus section Nigri reveals drivers in fungal speciation.</title>
        <authorList>
            <consortium name="DOE Joint Genome Institute"/>
            <person name="Vesth T.C."/>
            <person name="Nybo J."/>
            <person name="Theobald S."/>
            <person name="Brandl J."/>
            <person name="Frisvad J.C."/>
            <person name="Nielsen K.F."/>
            <person name="Lyhne E.K."/>
            <person name="Kogle M.E."/>
            <person name="Kuo A."/>
            <person name="Riley R."/>
            <person name="Clum A."/>
            <person name="Nolan M."/>
            <person name="Lipzen A."/>
            <person name="Salamov A."/>
            <person name="Henrissat B."/>
            <person name="Wiebenga A."/>
            <person name="De vries R.P."/>
            <person name="Grigoriev I.V."/>
            <person name="Mortensen U.H."/>
            <person name="Andersen M.R."/>
            <person name="Baker S.E."/>
        </authorList>
    </citation>
    <scope>NUCLEOTIDE SEQUENCE [LARGE SCALE GENOMIC DNA]</scope>
    <source>
        <strain evidence="2 3">CBS 115571</strain>
    </source>
</reference>
<accession>A0A2V5HGQ0</accession>
<gene>
    <name evidence="2" type="ORF">BO99DRAFT_94626</name>
</gene>
<protein>
    <submittedName>
        <fullName evidence="2">Uncharacterized protein</fullName>
    </submittedName>
</protein>
<name>A0A2V5HGQ0_ASPV1</name>
<dbReference type="EMBL" id="KZ825120">
    <property type="protein sequence ID" value="PYI20984.1"/>
    <property type="molecule type" value="Genomic_DNA"/>
</dbReference>
<evidence type="ECO:0000256" key="1">
    <source>
        <dbReference type="SAM" id="MobiDB-lite"/>
    </source>
</evidence>
<evidence type="ECO:0000313" key="3">
    <source>
        <dbReference type="Proteomes" id="UP000249829"/>
    </source>
</evidence>
<evidence type="ECO:0000313" key="2">
    <source>
        <dbReference type="EMBL" id="PYI20984.1"/>
    </source>
</evidence>
<feature type="compositionally biased region" description="Polar residues" evidence="1">
    <location>
        <begin position="61"/>
        <end position="70"/>
    </location>
</feature>
<dbReference type="Proteomes" id="UP000249829">
    <property type="component" value="Unassembled WGS sequence"/>
</dbReference>
<feature type="compositionally biased region" description="Polar residues" evidence="1">
    <location>
        <begin position="20"/>
        <end position="50"/>
    </location>
</feature>
<dbReference type="AlphaFoldDB" id="A0A2V5HGQ0"/>
<proteinExistence type="predicted"/>
<organism evidence="2 3">
    <name type="scientific">Aspergillus violaceofuscus (strain CBS 115571)</name>
    <dbReference type="NCBI Taxonomy" id="1450538"/>
    <lineage>
        <taxon>Eukaryota</taxon>
        <taxon>Fungi</taxon>
        <taxon>Dikarya</taxon>
        <taxon>Ascomycota</taxon>
        <taxon>Pezizomycotina</taxon>
        <taxon>Eurotiomycetes</taxon>
        <taxon>Eurotiomycetidae</taxon>
        <taxon>Eurotiales</taxon>
        <taxon>Aspergillaceae</taxon>
        <taxon>Aspergillus</taxon>
    </lineage>
</organism>